<name>A0AA38FRE0_TAXCH</name>
<keyword evidence="8" id="KW-0539">Nucleus</keyword>
<evidence type="ECO:0000256" key="6">
    <source>
        <dbReference type="ARBA" id="ARBA00022490"/>
    </source>
</evidence>
<feature type="non-terminal residue" evidence="9">
    <location>
        <position position="1"/>
    </location>
</feature>
<dbReference type="EMBL" id="JAHRHJ020000007">
    <property type="protein sequence ID" value="KAH9308831.1"/>
    <property type="molecule type" value="Genomic_DNA"/>
</dbReference>
<evidence type="ECO:0000256" key="3">
    <source>
        <dbReference type="ARBA" id="ARBA00005043"/>
    </source>
</evidence>
<dbReference type="GO" id="GO:0002098">
    <property type="term" value="P:tRNA wobble uridine modification"/>
    <property type="evidence" value="ECO:0007669"/>
    <property type="project" value="InterPro"/>
</dbReference>
<sequence length="166" mass="18120">MADSACRRVRDGVVEGEHAPALLISNAIANSNAGPSLFHYFLRSLASNISSSRSQAKGLVVVAFDRSPDFYVKLLASAGFDTRPHCWYQVVDCFTDPLGWKKNIHDNLKPHNSETSEICREHVSHAGFTVLRDVGNIDSLMSAIITSGEGLIGSRCRARFSVAIDL</sequence>
<dbReference type="GO" id="GO:0005829">
    <property type="term" value="C:cytosol"/>
    <property type="evidence" value="ECO:0007669"/>
    <property type="project" value="TreeGrafter"/>
</dbReference>
<comment type="caution">
    <text evidence="9">The sequence shown here is derived from an EMBL/GenBank/DDBJ whole genome shotgun (WGS) entry which is preliminary data.</text>
</comment>
<evidence type="ECO:0000256" key="7">
    <source>
        <dbReference type="ARBA" id="ARBA00022694"/>
    </source>
</evidence>
<keyword evidence="7" id="KW-0819">tRNA processing</keyword>
<keyword evidence="10" id="KW-1185">Reference proteome</keyword>
<keyword evidence="6" id="KW-0963">Cytoplasm</keyword>
<comment type="similarity">
    <text evidence="4">Belongs to the ELP5 family.</text>
</comment>
<proteinExistence type="inferred from homology"/>
<evidence type="ECO:0000313" key="9">
    <source>
        <dbReference type="EMBL" id="KAH9308831.1"/>
    </source>
</evidence>
<dbReference type="PANTHER" id="PTHR15641:SF1">
    <property type="entry name" value="ELONGATOR COMPLEX PROTEIN 5"/>
    <property type="match status" value="1"/>
</dbReference>
<evidence type="ECO:0000256" key="5">
    <source>
        <dbReference type="ARBA" id="ARBA00020264"/>
    </source>
</evidence>
<dbReference type="OMA" id="DKHDPLG"/>
<evidence type="ECO:0000256" key="8">
    <source>
        <dbReference type="ARBA" id="ARBA00023242"/>
    </source>
</evidence>
<dbReference type="InterPro" id="IPR019519">
    <property type="entry name" value="Elp5"/>
</dbReference>
<organism evidence="9 10">
    <name type="scientific">Taxus chinensis</name>
    <name type="common">Chinese yew</name>
    <name type="synonym">Taxus wallichiana var. chinensis</name>
    <dbReference type="NCBI Taxonomy" id="29808"/>
    <lineage>
        <taxon>Eukaryota</taxon>
        <taxon>Viridiplantae</taxon>
        <taxon>Streptophyta</taxon>
        <taxon>Embryophyta</taxon>
        <taxon>Tracheophyta</taxon>
        <taxon>Spermatophyta</taxon>
        <taxon>Pinopsida</taxon>
        <taxon>Pinidae</taxon>
        <taxon>Conifers II</taxon>
        <taxon>Cupressales</taxon>
        <taxon>Taxaceae</taxon>
        <taxon>Taxus</taxon>
    </lineage>
</organism>
<comment type="subcellular location">
    <subcellularLocation>
        <location evidence="2">Cytoplasm</location>
    </subcellularLocation>
    <subcellularLocation>
        <location evidence="1">Nucleus</location>
    </subcellularLocation>
</comment>
<dbReference type="Proteomes" id="UP000824469">
    <property type="component" value="Unassembled WGS sequence"/>
</dbReference>
<evidence type="ECO:0000256" key="4">
    <source>
        <dbReference type="ARBA" id="ARBA00009567"/>
    </source>
</evidence>
<dbReference type="PANTHER" id="PTHR15641">
    <property type="entry name" value="ELONGATOR COMPLEX PROTEIN 5"/>
    <property type="match status" value="1"/>
</dbReference>
<dbReference type="AlphaFoldDB" id="A0AA38FRE0"/>
<accession>A0AA38FRE0</accession>
<gene>
    <name evidence="9" type="ORF">KI387_036742</name>
</gene>
<evidence type="ECO:0000256" key="2">
    <source>
        <dbReference type="ARBA" id="ARBA00004496"/>
    </source>
</evidence>
<dbReference type="GO" id="GO:0033588">
    <property type="term" value="C:elongator holoenzyme complex"/>
    <property type="evidence" value="ECO:0007669"/>
    <property type="project" value="InterPro"/>
</dbReference>
<dbReference type="GO" id="GO:0005634">
    <property type="term" value="C:nucleus"/>
    <property type="evidence" value="ECO:0007669"/>
    <property type="project" value="UniProtKB-SubCell"/>
</dbReference>
<reference evidence="9 10" key="1">
    <citation type="journal article" date="2021" name="Nat. Plants">
        <title>The Taxus genome provides insights into paclitaxel biosynthesis.</title>
        <authorList>
            <person name="Xiong X."/>
            <person name="Gou J."/>
            <person name="Liao Q."/>
            <person name="Li Y."/>
            <person name="Zhou Q."/>
            <person name="Bi G."/>
            <person name="Li C."/>
            <person name="Du R."/>
            <person name="Wang X."/>
            <person name="Sun T."/>
            <person name="Guo L."/>
            <person name="Liang H."/>
            <person name="Lu P."/>
            <person name="Wu Y."/>
            <person name="Zhang Z."/>
            <person name="Ro D.K."/>
            <person name="Shang Y."/>
            <person name="Huang S."/>
            <person name="Yan J."/>
        </authorList>
    </citation>
    <scope>NUCLEOTIDE SEQUENCE [LARGE SCALE GENOMIC DNA]</scope>
    <source>
        <strain evidence="9">Ta-2019</strain>
    </source>
</reference>
<protein>
    <recommendedName>
        <fullName evidence="5">Elongator complex protein 5</fullName>
    </recommendedName>
</protein>
<evidence type="ECO:0000256" key="1">
    <source>
        <dbReference type="ARBA" id="ARBA00004123"/>
    </source>
</evidence>
<comment type="pathway">
    <text evidence="3">tRNA modification; 5-methoxycarbonylmethyl-2-thiouridine-tRNA biosynthesis.</text>
</comment>
<evidence type="ECO:0000313" key="10">
    <source>
        <dbReference type="Proteomes" id="UP000824469"/>
    </source>
</evidence>
<dbReference type="GO" id="GO:0000049">
    <property type="term" value="F:tRNA binding"/>
    <property type="evidence" value="ECO:0007669"/>
    <property type="project" value="TreeGrafter"/>
</dbReference>